<dbReference type="SUPFAM" id="SSF51161">
    <property type="entry name" value="Trimeric LpxA-like enzymes"/>
    <property type="match status" value="1"/>
</dbReference>
<dbReference type="Pfam" id="PF14602">
    <property type="entry name" value="Hexapep_2"/>
    <property type="match status" value="1"/>
</dbReference>
<evidence type="ECO:0000313" key="5">
    <source>
        <dbReference type="Proteomes" id="UP001501581"/>
    </source>
</evidence>
<name>A0ABP4EH68_9ACTN</name>
<dbReference type="Pfam" id="PF00132">
    <property type="entry name" value="Hexapep"/>
    <property type="match status" value="1"/>
</dbReference>
<dbReference type="InterPro" id="IPR011004">
    <property type="entry name" value="Trimer_LpxA-like_sf"/>
</dbReference>
<evidence type="ECO:0000256" key="2">
    <source>
        <dbReference type="ARBA" id="ARBA00022737"/>
    </source>
</evidence>
<dbReference type="InterPro" id="IPR039369">
    <property type="entry name" value="LacA-like"/>
</dbReference>
<dbReference type="PANTHER" id="PTHR43017">
    <property type="entry name" value="GALACTOSIDE O-ACETYLTRANSFERASE"/>
    <property type="match status" value="1"/>
</dbReference>
<evidence type="ECO:0000313" key="4">
    <source>
        <dbReference type="EMBL" id="GAA1109333.1"/>
    </source>
</evidence>
<accession>A0ABP4EH68</accession>
<dbReference type="InterPro" id="IPR018357">
    <property type="entry name" value="Hexapep_transf_CS"/>
</dbReference>
<proteinExistence type="inferred from homology"/>
<dbReference type="PANTHER" id="PTHR43017:SF1">
    <property type="entry name" value="ACETYLTRANSFERASE YJL218W-RELATED"/>
    <property type="match status" value="1"/>
</dbReference>
<evidence type="ECO:0000256" key="3">
    <source>
        <dbReference type="RuleBase" id="RU367021"/>
    </source>
</evidence>
<protein>
    <recommendedName>
        <fullName evidence="3">Acetyltransferase</fullName>
        <ecNumber evidence="3">2.3.1.-</ecNumber>
    </recommendedName>
</protein>
<sequence>MVDLKILTMRQRMLDGQPFRTDDSGLARDRSMAQARETAFNEADQAADPASLLAELATVGEGTRVRAPLHVEHGRRIAIGSGCEIAAGLVAQDFAEITIGNDVLIGANVQLLTLTRPVQAEQRRAKWAAASPVRIGDNVSLGAGVIVSPGVRIGDNTVVGAGSVVIGDLPAGVVAVGNPAKVIGTVS</sequence>
<comment type="caution">
    <text evidence="4">The sequence shown here is derived from an EMBL/GenBank/DDBJ whole genome shotgun (WGS) entry which is preliminary data.</text>
</comment>
<gene>
    <name evidence="4" type="ORF">GCM10009668_32090</name>
</gene>
<keyword evidence="5" id="KW-1185">Reference proteome</keyword>
<dbReference type="Gene3D" id="2.160.10.10">
    <property type="entry name" value="Hexapeptide repeat proteins"/>
    <property type="match status" value="1"/>
</dbReference>
<dbReference type="RefSeq" id="WP_343995848.1">
    <property type="nucleotide sequence ID" value="NZ_BAAALG010000012.1"/>
</dbReference>
<reference evidence="5" key="1">
    <citation type="journal article" date="2019" name="Int. J. Syst. Evol. Microbiol.">
        <title>The Global Catalogue of Microorganisms (GCM) 10K type strain sequencing project: providing services to taxonomists for standard genome sequencing and annotation.</title>
        <authorList>
            <consortium name="The Broad Institute Genomics Platform"/>
            <consortium name="The Broad Institute Genome Sequencing Center for Infectious Disease"/>
            <person name="Wu L."/>
            <person name="Ma J."/>
        </authorList>
    </citation>
    <scope>NUCLEOTIDE SEQUENCE [LARGE SCALE GENOMIC DNA]</scope>
    <source>
        <strain evidence="5">JCM 13008</strain>
    </source>
</reference>
<dbReference type="InterPro" id="IPR001451">
    <property type="entry name" value="Hexapep"/>
</dbReference>
<keyword evidence="2" id="KW-0677">Repeat</keyword>
<evidence type="ECO:0000256" key="1">
    <source>
        <dbReference type="ARBA" id="ARBA00022679"/>
    </source>
</evidence>
<dbReference type="EMBL" id="BAAALG010000012">
    <property type="protein sequence ID" value="GAA1109333.1"/>
    <property type="molecule type" value="Genomic_DNA"/>
</dbReference>
<dbReference type="Proteomes" id="UP001501581">
    <property type="component" value="Unassembled WGS sequence"/>
</dbReference>
<dbReference type="EC" id="2.3.1.-" evidence="3"/>
<keyword evidence="1 3" id="KW-0808">Transferase</keyword>
<keyword evidence="3" id="KW-0012">Acyltransferase</keyword>
<organism evidence="4 5">
    <name type="scientific">Nocardioides dubius</name>
    <dbReference type="NCBI Taxonomy" id="317019"/>
    <lineage>
        <taxon>Bacteria</taxon>
        <taxon>Bacillati</taxon>
        <taxon>Actinomycetota</taxon>
        <taxon>Actinomycetes</taxon>
        <taxon>Propionibacteriales</taxon>
        <taxon>Nocardioidaceae</taxon>
        <taxon>Nocardioides</taxon>
    </lineage>
</organism>
<dbReference type="PROSITE" id="PS00101">
    <property type="entry name" value="HEXAPEP_TRANSFERASES"/>
    <property type="match status" value="1"/>
</dbReference>
<comment type="similarity">
    <text evidence="3">Belongs to the transferase hexapeptide repeat family.</text>
</comment>